<organism evidence="1 2">
    <name type="scientific">Corynebacterium glucuronolyticum ATCC 51866</name>
    <dbReference type="NCBI Taxonomy" id="548478"/>
    <lineage>
        <taxon>Bacteria</taxon>
        <taxon>Bacillati</taxon>
        <taxon>Actinomycetota</taxon>
        <taxon>Actinomycetes</taxon>
        <taxon>Mycobacteriales</taxon>
        <taxon>Corynebacteriaceae</taxon>
        <taxon>Corynebacterium</taxon>
    </lineage>
</organism>
<protein>
    <submittedName>
        <fullName evidence="1">Uncharacterized protein</fullName>
    </submittedName>
</protein>
<comment type="caution">
    <text evidence="1">The sequence shown here is derived from an EMBL/GenBank/DDBJ whole genome shotgun (WGS) entry which is preliminary data.</text>
</comment>
<dbReference type="EMBL" id="ACHF01000016">
    <property type="protein sequence ID" value="EEI64045.1"/>
    <property type="molecule type" value="Genomic_DNA"/>
</dbReference>
<proteinExistence type="predicted"/>
<keyword evidence="2" id="KW-1185">Reference proteome</keyword>
<reference evidence="1 2" key="1">
    <citation type="submission" date="2009-01" db="EMBL/GenBank/DDBJ databases">
        <authorList>
            <person name="Qin X."/>
            <person name="Bachman B."/>
            <person name="Battles P."/>
            <person name="Bell A."/>
            <person name="Bess C."/>
            <person name="Bickham C."/>
            <person name="Chaboub L."/>
            <person name="Chen D."/>
            <person name="Coyle M."/>
            <person name="Deiros D.R."/>
            <person name="Dinh H."/>
            <person name="Forbes L."/>
            <person name="Fowler G."/>
            <person name="Francisco L."/>
            <person name="Fu Q."/>
            <person name="Gubbala S."/>
            <person name="Hale W."/>
            <person name="Han Y."/>
            <person name="Hemphill L."/>
            <person name="Highlander S.K."/>
            <person name="Hirani K."/>
            <person name="Hogues M."/>
            <person name="Jackson L."/>
            <person name="Jakkamsetti A."/>
            <person name="Javaid M."/>
            <person name="Jiang H."/>
            <person name="Korchina V."/>
            <person name="Kovar C."/>
            <person name="Lara F."/>
            <person name="Lee S."/>
            <person name="Mata R."/>
            <person name="Mathew T."/>
            <person name="Moen C."/>
            <person name="Morales K."/>
            <person name="Munidasa M."/>
            <person name="Nazareth L."/>
            <person name="Ngo R."/>
            <person name="Nguyen L."/>
            <person name="Okwuonu G."/>
            <person name="Ongeri F."/>
            <person name="Patil S."/>
            <person name="Petrosino J."/>
            <person name="Pham C."/>
            <person name="Pham P."/>
            <person name="Pu L.-L."/>
            <person name="Puazo M."/>
            <person name="Raj R."/>
            <person name="Reid J."/>
            <person name="Rouhana J."/>
            <person name="Saada N."/>
            <person name="Shang Y."/>
            <person name="Simmons D."/>
            <person name="Thornton R."/>
            <person name="Warren J."/>
            <person name="Weissenberger G."/>
            <person name="Zhang J."/>
            <person name="Zhang L."/>
            <person name="Zhou C."/>
            <person name="Zhu D."/>
            <person name="Muzny D."/>
            <person name="Worley K."/>
            <person name="Gibbs R."/>
        </authorList>
    </citation>
    <scope>NUCLEOTIDE SEQUENCE [LARGE SCALE GENOMIC DNA]</scope>
    <source>
        <strain evidence="1 2">ATCC 51866</strain>
    </source>
</reference>
<accession>A0ABM9XS84</accession>
<sequence length="74" mass="8538">MRRYFQREHGRSSRVTLFSAHAEVFPRLTDAELDALPLLRACGGISIEDLENKIEQGSSPRMRRYFRPFGSPGR</sequence>
<evidence type="ECO:0000313" key="1">
    <source>
        <dbReference type="EMBL" id="EEI64045.1"/>
    </source>
</evidence>
<dbReference type="Proteomes" id="UP000006237">
    <property type="component" value="Unassembled WGS sequence"/>
</dbReference>
<gene>
    <name evidence="1" type="ORF">HMPREF0293_0490</name>
</gene>
<name>A0ABM9XS84_9CORY</name>
<evidence type="ECO:0000313" key="2">
    <source>
        <dbReference type="Proteomes" id="UP000006237"/>
    </source>
</evidence>